<dbReference type="Proteomes" id="UP000289455">
    <property type="component" value="Unassembled WGS sequence"/>
</dbReference>
<dbReference type="InterPro" id="IPR017853">
    <property type="entry name" value="GH"/>
</dbReference>
<dbReference type="SUPFAM" id="SSF51445">
    <property type="entry name" value="(Trans)glycosidases"/>
    <property type="match status" value="1"/>
</dbReference>
<dbReference type="PANTHER" id="PTHR42732:SF2">
    <property type="entry name" value="BETA-MANNOSIDASE"/>
    <property type="match status" value="1"/>
</dbReference>
<dbReference type="Pfam" id="PF00703">
    <property type="entry name" value="Glyco_hydro_2"/>
    <property type="match status" value="1"/>
</dbReference>
<dbReference type="OrthoDB" id="9801077at2"/>
<evidence type="ECO:0000256" key="2">
    <source>
        <dbReference type="ARBA" id="ARBA00022801"/>
    </source>
</evidence>
<dbReference type="Gene3D" id="2.60.120.260">
    <property type="entry name" value="Galactose-binding domain-like"/>
    <property type="match status" value="1"/>
</dbReference>
<dbReference type="SUPFAM" id="SSF49303">
    <property type="entry name" value="beta-Galactosidase/glucuronidase domain"/>
    <property type="match status" value="1"/>
</dbReference>
<proteinExistence type="inferred from homology"/>
<evidence type="ECO:0000256" key="3">
    <source>
        <dbReference type="ARBA" id="ARBA00023295"/>
    </source>
</evidence>
<organism evidence="7 8">
    <name type="scientific">Aquirufa rosea</name>
    <dbReference type="NCBI Taxonomy" id="2509241"/>
    <lineage>
        <taxon>Bacteria</taxon>
        <taxon>Pseudomonadati</taxon>
        <taxon>Bacteroidota</taxon>
        <taxon>Cytophagia</taxon>
        <taxon>Cytophagales</taxon>
        <taxon>Flectobacillaceae</taxon>
        <taxon>Aquirufa</taxon>
    </lineage>
</organism>
<dbReference type="InterPro" id="IPR006103">
    <property type="entry name" value="Glyco_hydro_2_cat"/>
</dbReference>
<dbReference type="InterPro" id="IPR008979">
    <property type="entry name" value="Galactose-bd-like_sf"/>
</dbReference>
<dbReference type="Pfam" id="PF02837">
    <property type="entry name" value="Glyco_hydro_2_N"/>
    <property type="match status" value="1"/>
</dbReference>
<protein>
    <submittedName>
        <fullName evidence="7">Beta-galactosidase</fullName>
    </submittedName>
</protein>
<reference evidence="7 8" key="1">
    <citation type="submission" date="2019-01" db="EMBL/GenBank/DDBJ databases">
        <title>Cytophagaceae bacterium strain CAR-16.</title>
        <authorList>
            <person name="Chen W.-M."/>
        </authorList>
    </citation>
    <scope>NUCLEOTIDE SEQUENCE [LARGE SCALE GENOMIC DNA]</scope>
    <source>
        <strain evidence="7 8">CAR-16</strain>
    </source>
</reference>
<dbReference type="InterPro" id="IPR013783">
    <property type="entry name" value="Ig-like_fold"/>
</dbReference>
<dbReference type="GO" id="GO:0005975">
    <property type="term" value="P:carbohydrate metabolic process"/>
    <property type="evidence" value="ECO:0007669"/>
    <property type="project" value="InterPro"/>
</dbReference>
<keyword evidence="8" id="KW-1185">Reference proteome</keyword>
<dbReference type="InterPro" id="IPR036156">
    <property type="entry name" value="Beta-gal/glucu_dom_sf"/>
</dbReference>
<dbReference type="AlphaFoldDB" id="A0A4V1M5D3"/>
<comment type="caution">
    <text evidence="7">The sequence shown here is derived from an EMBL/GenBank/DDBJ whole genome shotgun (WGS) entry which is preliminary data.</text>
</comment>
<evidence type="ECO:0000259" key="6">
    <source>
        <dbReference type="Pfam" id="PF02837"/>
    </source>
</evidence>
<dbReference type="SUPFAM" id="SSF49785">
    <property type="entry name" value="Galactose-binding domain-like"/>
    <property type="match status" value="1"/>
</dbReference>
<evidence type="ECO:0000256" key="1">
    <source>
        <dbReference type="ARBA" id="ARBA00007401"/>
    </source>
</evidence>
<evidence type="ECO:0000259" key="4">
    <source>
        <dbReference type="Pfam" id="PF00703"/>
    </source>
</evidence>
<dbReference type="RefSeq" id="WP_129027061.1">
    <property type="nucleotide sequence ID" value="NZ_SDHY01000004.1"/>
</dbReference>
<accession>A0A4V1M5D3</accession>
<dbReference type="InterPro" id="IPR006104">
    <property type="entry name" value="Glyco_hydro_2_N"/>
</dbReference>
<feature type="domain" description="Glycosyl hydrolases family 2 sugar binding" evidence="6">
    <location>
        <begin position="104"/>
        <end position="177"/>
    </location>
</feature>
<evidence type="ECO:0000259" key="5">
    <source>
        <dbReference type="Pfam" id="PF02836"/>
    </source>
</evidence>
<feature type="domain" description="Glycoside hydrolase family 2 catalytic" evidence="5">
    <location>
        <begin position="350"/>
        <end position="496"/>
    </location>
</feature>
<gene>
    <name evidence="7" type="ORF">ESB04_07185</name>
</gene>
<dbReference type="InterPro" id="IPR006102">
    <property type="entry name" value="Ig-like_GH2"/>
</dbReference>
<name>A0A4V1M5D3_9BACT</name>
<evidence type="ECO:0000313" key="7">
    <source>
        <dbReference type="EMBL" id="RXK48736.1"/>
    </source>
</evidence>
<dbReference type="EMBL" id="SDHY01000004">
    <property type="protein sequence ID" value="RXK48736.1"/>
    <property type="molecule type" value="Genomic_DNA"/>
</dbReference>
<feature type="domain" description="Glycoside hydrolase family 2 immunoglobulin-like beta-sandwich" evidence="4">
    <location>
        <begin position="214"/>
        <end position="307"/>
    </location>
</feature>
<dbReference type="InterPro" id="IPR051913">
    <property type="entry name" value="GH2_Domain-Containing"/>
</dbReference>
<evidence type="ECO:0000313" key="8">
    <source>
        <dbReference type="Proteomes" id="UP000289455"/>
    </source>
</evidence>
<dbReference type="PANTHER" id="PTHR42732">
    <property type="entry name" value="BETA-GALACTOSIDASE"/>
    <property type="match status" value="1"/>
</dbReference>
<dbReference type="Pfam" id="PF02836">
    <property type="entry name" value="Glyco_hydro_2_C"/>
    <property type="match status" value="1"/>
</dbReference>
<comment type="similarity">
    <text evidence="1">Belongs to the glycosyl hydrolase 2 family.</text>
</comment>
<dbReference type="Gene3D" id="3.20.20.80">
    <property type="entry name" value="Glycosidases"/>
    <property type="match status" value="1"/>
</dbReference>
<dbReference type="GO" id="GO:0004553">
    <property type="term" value="F:hydrolase activity, hydrolyzing O-glycosyl compounds"/>
    <property type="evidence" value="ECO:0007669"/>
    <property type="project" value="InterPro"/>
</dbReference>
<keyword evidence="3" id="KW-0326">Glycosidase</keyword>
<keyword evidence="2" id="KW-0378">Hydrolase</keyword>
<sequence length="603" mass="69104">MKNLIFIVFMAVQLPSLQAQTWKAASNKIKSPWAEKVDPNNPLPEYPRPQMVREQWQNLNGLWDYSIVEKGSNIPHQFDGKILVPFAVESSLSGVQKTVGDQKELWYHRTFMLPSNWKNKNVLLHFGAVDWKTDVWVNDIKVGSHQGGYSPFGFDITPFLLKDKTQKIVVKVWDPSDLGYQPRGKQVNNPRGIWYTPVTGIWQTVWLEPVESAYISQLKSIPNIDGGNISVQVKTEGTQSSDITEVKVLDNGNVISSGKAAVGQDVLVAIPQAKLWSPESPFLYDLEISILRNGLIKDKIKSYVGMRKISTKIDANGIHRIQLNNKNMFQLGPLDQGWWPDGLYTAPTDEALLYDIKKTKDFGYNMIRKHVKVEPARWYTHCDREGILVWQDMPSGDKDPKWVTRNYFNDKELVRSKTSEENFMREWKEIMDLTYSNPSVVVWVPFNEAWGQFKTPEVVEWTKNYDPSRLVNPASGGNHYDVGDMIDMHNYPDPKMGIFDSKRVNVLGEYGGIGLALDQHLWENNRNWGYVQYKTSEEATKAYVDLADKLKKLIPFGYSAAVYTQTTDVEIEVNGLMTYDRKVVKLLEEKIRKANQEIIESLK</sequence>
<dbReference type="Gene3D" id="2.60.40.10">
    <property type="entry name" value="Immunoglobulins"/>
    <property type="match status" value="1"/>
</dbReference>